<dbReference type="InterPro" id="IPR008778">
    <property type="entry name" value="Pirin_C_dom"/>
</dbReference>
<keyword evidence="7" id="KW-1185">Reference proteome</keyword>
<evidence type="ECO:0000259" key="5">
    <source>
        <dbReference type="Pfam" id="PF05726"/>
    </source>
</evidence>
<organism evidence="6 7">
    <name type="scientific">Corallococcus soli</name>
    <dbReference type="NCBI Taxonomy" id="2710757"/>
    <lineage>
        <taxon>Bacteria</taxon>
        <taxon>Pseudomonadati</taxon>
        <taxon>Myxococcota</taxon>
        <taxon>Myxococcia</taxon>
        <taxon>Myxococcales</taxon>
        <taxon>Cystobacterineae</taxon>
        <taxon>Myxococcaceae</taxon>
        <taxon>Corallococcus</taxon>
    </lineage>
</organism>
<evidence type="ECO:0000313" key="7">
    <source>
        <dbReference type="Proteomes" id="UP001516472"/>
    </source>
</evidence>
<dbReference type="EMBL" id="JAAIYO010000001">
    <property type="protein sequence ID" value="MBE4746655.1"/>
    <property type="molecule type" value="Genomic_DNA"/>
</dbReference>
<dbReference type="Proteomes" id="UP001516472">
    <property type="component" value="Unassembled WGS sequence"/>
</dbReference>
<comment type="similarity">
    <text evidence="1 2">Belongs to the pirin family.</text>
</comment>
<proteinExistence type="inferred from homology"/>
<dbReference type="InterPro" id="IPR011051">
    <property type="entry name" value="RmlC_Cupin_sf"/>
</dbReference>
<evidence type="ECO:0000256" key="3">
    <source>
        <dbReference type="SAM" id="MobiDB-lite"/>
    </source>
</evidence>
<dbReference type="CDD" id="cd02247">
    <property type="entry name" value="cupin_pirin_C"/>
    <property type="match status" value="1"/>
</dbReference>
<evidence type="ECO:0000313" key="6">
    <source>
        <dbReference type="EMBL" id="MBE4746655.1"/>
    </source>
</evidence>
<dbReference type="InterPro" id="IPR003829">
    <property type="entry name" value="Pirin_N_dom"/>
</dbReference>
<sequence length="346" mass="38231">MVQQQGVQPEAVIRVDPLGMGPWRTPDPFLFCVHHDDRYPAGNERFGPAAPLTGRDIGQDFGGRDGWNMYHGTVVPGFPQHPHRGFETVTIVRNGLIDHSDSLGAAARFGGGDVQWLTAGSGINHSEMFPLLRSDTPNPLELFQIWLNLPRANKHVAPHFSMLWNHVIPRHVAKDEAGRATELTVVAGRVGDVKPPPPPPKSWAAQADSDVAIWTLKLEPGARWTLPAAARGTHRMLYFFRGSALRVGGRDIPPSRAIELRADLDVALENGADETELLMLQGRPIGEPVVQYGPFVMNTRQEIQQAFADYQRTGFGGWPWPNPDPVHGREEGRFARHADGHTERPA</sequence>
<comment type="caution">
    <text evidence="6">The sequence shown here is derived from an EMBL/GenBank/DDBJ whole genome shotgun (WGS) entry which is preliminary data.</text>
</comment>
<dbReference type="Gene3D" id="2.60.120.10">
    <property type="entry name" value="Jelly Rolls"/>
    <property type="match status" value="2"/>
</dbReference>
<evidence type="ECO:0000256" key="2">
    <source>
        <dbReference type="RuleBase" id="RU003457"/>
    </source>
</evidence>
<dbReference type="Pfam" id="PF02678">
    <property type="entry name" value="Pirin"/>
    <property type="match status" value="1"/>
</dbReference>
<protein>
    <submittedName>
        <fullName evidence="6">Pirin family protein</fullName>
    </submittedName>
</protein>
<evidence type="ECO:0000259" key="4">
    <source>
        <dbReference type="Pfam" id="PF02678"/>
    </source>
</evidence>
<gene>
    <name evidence="6" type="ORF">G4177_00530</name>
</gene>
<dbReference type="InterPro" id="IPR014710">
    <property type="entry name" value="RmlC-like_jellyroll"/>
</dbReference>
<evidence type="ECO:0000256" key="1">
    <source>
        <dbReference type="ARBA" id="ARBA00008416"/>
    </source>
</evidence>
<dbReference type="InterPro" id="IPR012093">
    <property type="entry name" value="Pirin"/>
</dbReference>
<dbReference type="Pfam" id="PF05726">
    <property type="entry name" value="Pirin_C"/>
    <property type="match status" value="1"/>
</dbReference>
<feature type="domain" description="Pirin C-terminal" evidence="5">
    <location>
        <begin position="214"/>
        <end position="316"/>
    </location>
</feature>
<accession>A0ABR9PFG1</accession>
<feature type="compositionally biased region" description="Basic and acidic residues" evidence="3">
    <location>
        <begin position="326"/>
        <end position="346"/>
    </location>
</feature>
<dbReference type="PANTHER" id="PTHR13903">
    <property type="entry name" value="PIRIN-RELATED"/>
    <property type="match status" value="1"/>
</dbReference>
<feature type="domain" description="Pirin N-terminal" evidence="4">
    <location>
        <begin position="74"/>
        <end position="147"/>
    </location>
</feature>
<dbReference type="PANTHER" id="PTHR13903:SF8">
    <property type="entry name" value="PIRIN"/>
    <property type="match status" value="1"/>
</dbReference>
<name>A0ABR9PFG1_9BACT</name>
<feature type="region of interest" description="Disordered" evidence="3">
    <location>
        <begin position="323"/>
        <end position="346"/>
    </location>
</feature>
<dbReference type="SUPFAM" id="SSF51182">
    <property type="entry name" value="RmlC-like cupins"/>
    <property type="match status" value="1"/>
</dbReference>
<reference evidence="6 7" key="1">
    <citation type="submission" date="2020-02" db="EMBL/GenBank/DDBJ databases">
        <authorList>
            <person name="Babadi Z.K."/>
            <person name="Risdian C."/>
            <person name="Ebrahimipour G.H."/>
            <person name="Wink J."/>
        </authorList>
    </citation>
    <scope>NUCLEOTIDE SEQUENCE [LARGE SCALE GENOMIC DNA]</scope>
    <source>
        <strain evidence="6 7">ZKHCc1 1396</strain>
    </source>
</reference>